<dbReference type="EMBL" id="CP029543">
    <property type="protein sequence ID" value="AWV47522.1"/>
    <property type="molecule type" value="Genomic_DNA"/>
</dbReference>
<gene>
    <name evidence="1" type="ORF">DIJ64_03750</name>
</gene>
<dbReference type="Proteomes" id="UP000249682">
    <property type="component" value="Chromosome"/>
</dbReference>
<dbReference type="InterPro" id="IPR046348">
    <property type="entry name" value="SIS_dom_sf"/>
</dbReference>
<name>A0AAD0KQH5_MYCLR</name>
<reference evidence="1 2" key="1">
    <citation type="submission" date="2018-05" db="EMBL/GenBank/DDBJ databases">
        <title>Evolution of small genomes with special reference to Mycobacterium leprae.</title>
        <authorList>
            <person name="Mohanty P.S."/>
            <person name="Bansal A.K."/>
            <person name="Gupta U.D."/>
            <person name="Naaz F."/>
            <person name="Dwivedi V.D."/>
            <person name="Singh H."/>
            <person name="Gupta G."/>
            <person name="Sharma S."/>
            <person name="Arora M."/>
        </authorList>
    </citation>
    <scope>NUCLEOTIDE SEQUENCE [LARGE SCALE GENOMIC DNA]</scope>
    <source>
        <strain evidence="1 2">MRHRU-235-G</strain>
    </source>
</reference>
<accession>A0AAD0KQH5</accession>
<dbReference type="Gene3D" id="3.40.50.10490">
    <property type="entry name" value="Glucose-6-phosphate isomerase like protein, domain 1"/>
    <property type="match status" value="1"/>
</dbReference>
<evidence type="ECO:0000313" key="2">
    <source>
        <dbReference type="Proteomes" id="UP000249682"/>
    </source>
</evidence>
<dbReference type="GO" id="GO:0097367">
    <property type="term" value="F:carbohydrate derivative binding"/>
    <property type="evidence" value="ECO:0007669"/>
    <property type="project" value="InterPro"/>
</dbReference>
<dbReference type="SUPFAM" id="SSF53697">
    <property type="entry name" value="SIS domain"/>
    <property type="match status" value="1"/>
</dbReference>
<protein>
    <submittedName>
        <fullName evidence="1">Uncharacterized protein</fullName>
    </submittedName>
</protein>
<organism evidence="1 2">
    <name type="scientific">Mycobacterium leprae</name>
    <dbReference type="NCBI Taxonomy" id="1769"/>
    <lineage>
        <taxon>Bacteria</taxon>
        <taxon>Bacillati</taxon>
        <taxon>Actinomycetota</taxon>
        <taxon>Actinomycetes</taxon>
        <taxon>Mycobacteriales</taxon>
        <taxon>Mycobacteriaceae</taxon>
        <taxon>Mycobacterium</taxon>
    </lineage>
</organism>
<sequence length="76" mass="8164">MTNNPNSDVAAAAEIHVNVLARTERSVAATKSYTAELLTLYLLFGQLSGSDGAHPTQLPKLGEHMLAYDVVPFAQH</sequence>
<dbReference type="GO" id="GO:1901135">
    <property type="term" value="P:carbohydrate derivative metabolic process"/>
    <property type="evidence" value="ECO:0007669"/>
    <property type="project" value="InterPro"/>
</dbReference>
<dbReference type="AlphaFoldDB" id="A0AAD0KQH5"/>
<evidence type="ECO:0000313" key="1">
    <source>
        <dbReference type="EMBL" id="AWV47522.1"/>
    </source>
</evidence>
<proteinExistence type="predicted"/>